<feature type="compositionally biased region" description="Basic and acidic residues" evidence="2">
    <location>
        <begin position="197"/>
        <end position="209"/>
    </location>
</feature>
<feature type="region of interest" description="Disordered" evidence="2">
    <location>
        <begin position="287"/>
        <end position="385"/>
    </location>
</feature>
<reference evidence="3 4" key="1">
    <citation type="journal article" date="2023" name="Plants (Basel)">
        <title>Bridging the Gap: Combining Genomics and Transcriptomics Approaches to Understand Stylosanthes scabra, an Orphan Legume from the Brazilian Caatinga.</title>
        <authorList>
            <person name="Ferreira-Neto J.R.C."/>
            <person name="da Silva M.D."/>
            <person name="Binneck E."/>
            <person name="de Melo N.F."/>
            <person name="da Silva R.H."/>
            <person name="de Melo A.L.T.M."/>
            <person name="Pandolfi V."/>
            <person name="Bustamante F.O."/>
            <person name="Brasileiro-Vidal A.C."/>
            <person name="Benko-Iseppon A.M."/>
        </authorList>
    </citation>
    <scope>NUCLEOTIDE SEQUENCE [LARGE SCALE GENOMIC DNA]</scope>
    <source>
        <tissue evidence="3">Leaves</tissue>
    </source>
</reference>
<evidence type="ECO:0000313" key="3">
    <source>
        <dbReference type="EMBL" id="MED6216538.1"/>
    </source>
</evidence>
<feature type="compositionally biased region" description="Basic and acidic residues" evidence="2">
    <location>
        <begin position="287"/>
        <end position="329"/>
    </location>
</feature>
<comment type="caution">
    <text evidence="3">The sequence shown here is derived from an EMBL/GenBank/DDBJ whole genome shotgun (WGS) entry which is preliminary data.</text>
</comment>
<evidence type="ECO:0000256" key="2">
    <source>
        <dbReference type="SAM" id="MobiDB-lite"/>
    </source>
</evidence>
<feature type="compositionally biased region" description="Basic and acidic residues" evidence="2">
    <location>
        <begin position="219"/>
        <end position="245"/>
    </location>
</feature>
<feature type="region of interest" description="Disordered" evidence="2">
    <location>
        <begin position="197"/>
        <end position="249"/>
    </location>
</feature>
<proteinExistence type="predicted"/>
<feature type="compositionally biased region" description="Polar residues" evidence="2">
    <location>
        <begin position="1"/>
        <end position="19"/>
    </location>
</feature>
<feature type="region of interest" description="Disordered" evidence="2">
    <location>
        <begin position="1"/>
        <end position="23"/>
    </location>
</feature>
<dbReference type="EMBL" id="JASCZI010271879">
    <property type="protein sequence ID" value="MED6216538.1"/>
    <property type="molecule type" value="Genomic_DNA"/>
</dbReference>
<keyword evidence="1" id="KW-0175">Coiled coil</keyword>
<gene>
    <name evidence="3" type="ORF">PIB30_008523</name>
</gene>
<organism evidence="3 4">
    <name type="scientific">Stylosanthes scabra</name>
    <dbReference type="NCBI Taxonomy" id="79078"/>
    <lineage>
        <taxon>Eukaryota</taxon>
        <taxon>Viridiplantae</taxon>
        <taxon>Streptophyta</taxon>
        <taxon>Embryophyta</taxon>
        <taxon>Tracheophyta</taxon>
        <taxon>Spermatophyta</taxon>
        <taxon>Magnoliopsida</taxon>
        <taxon>eudicotyledons</taxon>
        <taxon>Gunneridae</taxon>
        <taxon>Pentapetalae</taxon>
        <taxon>rosids</taxon>
        <taxon>fabids</taxon>
        <taxon>Fabales</taxon>
        <taxon>Fabaceae</taxon>
        <taxon>Papilionoideae</taxon>
        <taxon>50 kb inversion clade</taxon>
        <taxon>dalbergioids sensu lato</taxon>
        <taxon>Dalbergieae</taxon>
        <taxon>Pterocarpus clade</taxon>
        <taxon>Stylosanthes</taxon>
    </lineage>
</organism>
<keyword evidence="4" id="KW-1185">Reference proteome</keyword>
<sequence length="385" mass="44223">MVNTQLNNDVVDENISQPTPEKGIIPSDQNIQQLEAALRELLERQTRDAEVAAEAMKRAEAMAAKQQALLEEAEKRDQELKEKLRNKLTYIDDDEGVADSRSRTWKPSMVVGNPPAKENSKHPFSLAILSEELPKKFKYPTDMEPYDGSSDPKYHLDAFDNRMIEGLKCQATLMALVKGLREDTPFLKSLIKRPPKTMEEIQERSHDYLQQEEGQMTVKTDRDKKETSRKDLSREDRSRREERSGRSYYNPMNVSLTTFLHENGHDTEDCRDLLEFIEKGLKKGKFREYTGRSSDRRDDRRTRHRADSPEKSTEGKDDRKEGVVRREIKMISGGLPDEGNLPSRKAAKKSKQSCLAVEVMPRTLHDKPPPEITFSSEEIGRTTDT</sequence>
<feature type="coiled-coil region" evidence="1">
    <location>
        <begin position="39"/>
        <end position="90"/>
    </location>
</feature>
<protein>
    <submittedName>
        <fullName evidence="3">Uncharacterized protein</fullName>
    </submittedName>
</protein>
<name>A0ABU6Z5G6_9FABA</name>
<accession>A0ABU6Z5G6</accession>
<dbReference type="Proteomes" id="UP001341840">
    <property type="component" value="Unassembled WGS sequence"/>
</dbReference>
<evidence type="ECO:0000256" key="1">
    <source>
        <dbReference type="SAM" id="Coils"/>
    </source>
</evidence>
<evidence type="ECO:0000313" key="4">
    <source>
        <dbReference type="Proteomes" id="UP001341840"/>
    </source>
</evidence>